<dbReference type="PANTHER" id="PTHR43708">
    <property type="entry name" value="CONSERVED EXPRESSED OXIDOREDUCTASE (EUROFUNG)"/>
    <property type="match status" value="1"/>
</dbReference>
<dbReference type="PANTHER" id="PTHR43708:SF1">
    <property type="entry name" value="GALACTOSE_LACTOSE METABOLISM REGULATORY PROTEIN GAL80"/>
    <property type="match status" value="1"/>
</dbReference>
<accession>A0A8K0WVB0</accession>
<protein>
    <recommendedName>
        <fullName evidence="5">Gfo/Idh/MocA-like oxidoreductase N-terminal domain-containing protein</fullName>
    </recommendedName>
</protein>
<dbReference type="InterPro" id="IPR000683">
    <property type="entry name" value="Gfo/Idh/MocA-like_OxRdtase_N"/>
</dbReference>
<dbReference type="Gene3D" id="3.40.50.720">
    <property type="entry name" value="NAD(P)-binding Rossmann-like Domain"/>
    <property type="match status" value="1"/>
</dbReference>
<dbReference type="GO" id="GO:0000166">
    <property type="term" value="F:nucleotide binding"/>
    <property type="evidence" value="ECO:0007669"/>
    <property type="project" value="InterPro"/>
</dbReference>
<evidence type="ECO:0000259" key="2">
    <source>
        <dbReference type="Pfam" id="PF22685"/>
    </source>
</evidence>
<name>A0A8K0WVB0_9HYPO</name>
<dbReference type="InterPro" id="IPR051317">
    <property type="entry name" value="Gfo/Idh/MocA_oxidoreduct"/>
</dbReference>
<evidence type="ECO:0000313" key="3">
    <source>
        <dbReference type="EMBL" id="KAH7324260.1"/>
    </source>
</evidence>
<evidence type="ECO:0008006" key="5">
    <source>
        <dbReference type="Google" id="ProtNLM"/>
    </source>
</evidence>
<proteinExistence type="predicted"/>
<dbReference type="InterPro" id="IPR055080">
    <property type="entry name" value="Gal80p-like_C"/>
</dbReference>
<feature type="domain" description="Gfo/Idh/MocA-like oxidoreductase N-terminal" evidence="1">
    <location>
        <begin position="3"/>
        <end position="133"/>
    </location>
</feature>
<sequence>MAIRVGIIGLSSSAKTSWASGAHLPYLLSPRGQSKYRIVALCNSSVEAAKRAVETYNLPPETRTYGDPKSLAEDPDVDLVVNCTRVDVHYSTILPSVKAGKNVFVEWPLAHNAQHASDLVQEAKKSGSATMVGLQGRLAPVYVKIKQILEQGRVGKILSAEIRASGGTNDREKLPPGLAYFGDRSIGGNVYTIGFGHLFDQLQHLMGDFVNLKPQLQIQRPTMKIIDPSTKEIIHSATSDVPDLIFATATLAESPITRGGASVLLRFRRGQPFPGDPHLDIAINGEGGEIRLRAMGGTALHATAYNGPVVTEVHDYKTDKVETVEWEWADWQDSLPLSARSIGMLYESFADANSKPPTFEDALIRHEQLEEMLVE</sequence>
<dbReference type="OrthoDB" id="446809at2759"/>
<dbReference type="SUPFAM" id="SSF55347">
    <property type="entry name" value="Glyceraldehyde-3-phosphate dehydrogenase-like, C-terminal domain"/>
    <property type="match status" value="1"/>
</dbReference>
<dbReference type="Proteomes" id="UP000813444">
    <property type="component" value="Unassembled WGS sequence"/>
</dbReference>
<evidence type="ECO:0000313" key="4">
    <source>
        <dbReference type="Proteomes" id="UP000813444"/>
    </source>
</evidence>
<gene>
    <name evidence="3" type="ORF">B0I35DRAFT_348900</name>
</gene>
<dbReference type="Pfam" id="PF22685">
    <property type="entry name" value="Gal80p_C-like"/>
    <property type="match status" value="1"/>
</dbReference>
<dbReference type="Gene3D" id="3.30.360.10">
    <property type="entry name" value="Dihydrodipicolinate Reductase, domain 2"/>
    <property type="match status" value="1"/>
</dbReference>
<reference evidence="3" key="1">
    <citation type="journal article" date="2021" name="Nat. Commun.">
        <title>Genetic determinants of endophytism in the Arabidopsis root mycobiome.</title>
        <authorList>
            <person name="Mesny F."/>
            <person name="Miyauchi S."/>
            <person name="Thiergart T."/>
            <person name="Pickel B."/>
            <person name="Atanasova L."/>
            <person name="Karlsson M."/>
            <person name="Huettel B."/>
            <person name="Barry K.W."/>
            <person name="Haridas S."/>
            <person name="Chen C."/>
            <person name="Bauer D."/>
            <person name="Andreopoulos W."/>
            <person name="Pangilinan J."/>
            <person name="LaButti K."/>
            <person name="Riley R."/>
            <person name="Lipzen A."/>
            <person name="Clum A."/>
            <person name="Drula E."/>
            <person name="Henrissat B."/>
            <person name="Kohler A."/>
            <person name="Grigoriev I.V."/>
            <person name="Martin F.M."/>
            <person name="Hacquard S."/>
        </authorList>
    </citation>
    <scope>NUCLEOTIDE SEQUENCE</scope>
    <source>
        <strain evidence="3">MPI-CAGE-CH-0235</strain>
    </source>
</reference>
<dbReference type="Pfam" id="PF01408">
    <property type="entry name" value="GFO_IDH_MocA"/>
    <property type="match status" value="1"/>
</dbReference>
<keyword evidence="4" id="KW-1185">Reference proteome</keyword>
<comment type="caution">
    <text evidence="3">The sequence shown here is derived from an EMBL/GenBank/DDBJ whole genome shotgun (WGS) entry which is preliminary data.</text>
</comment>
<dbReference type="AlphaFoldDB" id="A0A8K0WVB0"/>
<evidence type="ECO:0000259" key="1">
    <source>
        <dbReference type="Pfam" id="PF01408"/>
    </source>
</evidence>
<dbReference type="InterPro" id="IPR036291">
    <property type="entry name" value="NAD(P)-bd_dom_sf"/>
</dbReference>
<dbReference type="SUPFAM" id="SSF51735">
    <property type="entry name" value="NAD(P)-binding Rossmann-fold domains"/>
    <property type="match status" value="1"/>
</dbReference>
<feature type="domain" description="Gal80p-like C-terminal" evidence="2">
    <location>
        <begin position="140"/>
        <end position="293"/>
    </location>
</feature>
<dbReference type="EMBL" id="JAGPNK010000003">
    <property type="protein sequence ID" value="KAH7324260.1"/>
    <property type="molecule type" value="Genomic_DNA"/>
</dbReference>
<organism evidence="3 4">
    <name type="scientific">Stachybotrys elegans</name>
    <dbReference type="NCBI Taxonomy" id="80388"/>
    <lineage>
        <taxon>Eukaryota</taxon>
        <taxon>Fungi</taxon>
        <taxon>Dikarya</taxon>
        <taxon>Ascomycota</taxon>
        <taxon>Pezizomycotina</taxon>
        <taxon>Sordariomycetes</taxon>
        <taxon>Hypocreomycetidae</taxon>
        <taxon>Hypocreales</taxon>
        <taxon>Stachybotryaceae</taxon>
        <taxon>Stachybotrys</taxon>
    </lineage>
</organism>